<evidence type="ECO:0000313" key="19">
    <source>
        <dbReference type="Proteomes" id="UP000694863"/>
    </source>
</evidence>
<dbReference type="SUPFAM" id="SSF82895">
    <property type="entry name" value="TSP-1 type 1 repeat"/>
    <property type="match status" value="1"/>
</dbReference>
<feature type="domain" description="CTCK" evidence="16">
    <location>
        <begin position="314"/>
        <end position="388"/>
    </location>
</feature>
<keyword evidence="19" id="KW-1185">Reference proteome</keyword>
<dbReference type="InterPro" id="IPR000867">
    <property type="entry name" value="IGFBP-like"/>
</dbReference>
<keyword evidence="3" id="KW-0964">Secreted</keyword>
<keyword evidence="9" id="KW-1015">Disulfide bond</keyword>
<evidence type="ECO:0000313" key="20">
    <source>
        <dbReference type="RefSeq" id="XP_012862253.2"/>
    </source>
</evidence>
<evidence type="ECO:0000256" key="14">
    <source>
        <dbReference type="ARBA" id="ARBA00093340"/>
    </source>
</evidence>
<dbReference type="PANTHER" id="PTHR11348">
    <property type="entry name" value="CONNECTIVE TISSUE GROWTH FACTOR-RELATED"/>
    <property type="match status" value="1"/>
</dbReference>
<dbReference type="PANTHER" id="PTHR11348:SF7">
    <property type="entry name" value="CCN FAMILY MEMBER 2"/>
    <property type="match status" value="1"/>
</dbReference>
<comment type="function">
    <text evidence="14">Major connective tissue mitoattractant secreted by vascular endothelial cells. Promotes proliferation and differentiation of chondrocytes. Is involved in the stimulation of osteoblast differentiation and has a critical role in osteogenesis. Mediates heparin- and divalent cation-dependent cell adhesion in many cell types including fibroblasts, myofibroblasts, endothelial and epithelial cells. Enhances fibroblast growth factor-induced DNA synthesis.</text>
</comment>
<dbReference type="SMART" id="SM00209">
    <property type="entry name" value="TSP1"/>
    <property type="match status" value="1"/>
</dbReference>
<evidence type="ECO:0000256" key="4">
    <source>
        <dbReference type="ARBA" id="ARBA00022530"/>
    </source>
</evidence>
<keyword evidence="5" id="KW-0237">DNA synthesis</keyword>
<dbReference type="PROSITE" id="PS01185">
    <property type="entry name" value="CTCK_1"/>
    <property type="match status" value="1"/>
</dbReference>
<evidence type="ECO:0000256" key="1">
    <source>
        <dbReference type="ARBA" id="ARBA00004498"/>
    </source>
</evidence>
<evidence type="ECO:0000256" key="12">
    <source>
        <dbReference type="ARBA" id="ARBA00042353"/>
    </source>
</evidence>
<keyword evidence="6" id="KW-0358">Heparin-binding</keyword>
<dbReference type="SMART" id="SM00121">
    <property type="entry name" value="IB"/>
    <property type="match status" value="1"/>
</dbReference>
<dbReference type="RefSeq" id="XP_012862253.2">
    <property type="nucleotide sequence ID" value="XM_013006799.3"/>
</dbReference>
<comment type="similarity">
    <text evidence="2">Belongs to the CCN family.</text>
</comment>
<sequence length="407" mass="43915">MSLHPAAHDAVGGGSQTLGKIQKVPQCSPTSLSLQAPDLTTKPTSIPAPVPPPPRALTASAAGMGSVLLASALLLLALCSWATGQDCLEQCHCAAVQEPSCPVGVSVVQDGCNCCRVCAKQLGELCTKRDRCDPHKDLYCDFGSEKNREVGVCTAKEGASCYFEGKVYQSGETFVVGCKSRCHCMNGGLGCVPLCSPTVRLPGPDCPFPQLVKVPGKCCEEWICNEPKGRTAVGSALAAYRLEDTFGPDPTMMRGNCLVQTTEWSACSKTCGMGISTRVTNDNAICRLEKQNRLCMVRPCEAALEQNIKKGKRCIRTTKIVKTTKFELSGCTSMKTYQVKFCGVCTDGRCCTPHRTTTLPVEFKCSDGEVMKKNMMFIKTCACHYNCPGDNDIFESPYYRKMHGDMA</sequence>
<dbReference type="InterPro" id="IPR036383">
    <property type="entry name" value="TSP1_rpt_sf"/>
</dbReference>
<evidence type="ECO:0000256" key="10">
    <source>
        <dbReference type="ARBA" id="ARBA00039943"/>
    </source>
</evidence>
<dbReference type="Pfam" id="PF19035">
    <property type="entry name" value="TSP1_CCN"/>
    <property type="match status" value="1"/>
</dbReference>
<dbReference type="Pfam" id="PF00093">
    <property type="entry name" value="VWC"/>
    <property type="match status" value="1"/>
</dbReference>
<evidence type="ECO:0000259" key="17">
    <source>
        <dbReference type="PROSITE" id="PS50184"/>
    </source>
</evidence>
<proteinExistence type="inferred from homology"/>
<dbReference type="SMART" id="SM00041">
    <property type="entry name" value="CT"/>
    <property type="match status" value="1"/>
</dbReference>
<evidence type="ECO:0000259" key="18">
    <source>
        <dbReference type="PROSITE" id="PS51323"/>
    </source>
</evidence>
<dbReference type="InterPro" id="IPR009030">
    <property type="entry name" value="Growth_fac_rcpt_cys_sf"/>
</dbReference>
<dbReference type="InterPro" id="IPR050941">
    <property type="entry name" value="CCN"/>
</dbReference>
<comment type="subcellular location">
    <subcellularLocation>
        <location evidence="1">Secreted</location>
        <location evidence="1">Extracellular space</location>
        <location evidence="1">Extracellular matrix</location>
    </subcellularLocation>
</comment>
<comment type="caution">
    <text evidence="15">Lacks conserved residue(s) required for the propagation of feature annotation.</text>
</comment>
<evidence type="ECO:0000256" key="15">
    <source>
        <dbReference type="PROSITE-ProRule" id="PRU00039"/>
    </source>
</evidence>
<dbReference type="SUPFAM" id="SSF57603">
    <property type="entry name" value="FnI-like domain"/>
    <property type="match status" value="1"/>
</dbReference>
<evidence type="ECO:0000256" key="6">
    <source>
        <dbReference type="ARBA" id="ARBA00022674"/>
    </source>
</evidence>
<dbReference type="InterPro" id="IPR000884">
    <property type="entry name" value="TSP1_rpt"/>
</dbReference>
<dbReference type="InterPro" id="IPR006208">
    <property type="entry name" value="Glyco_hormone_CN"/>
</dbReference>
<keyword evidence="8" id="KW-0130">Cell adhesion</keyword>
<dbReference type="GeneID" id="101662474"/>
<dbReference type="PROSITE" id="PS50092">
    <property type="entry name" value="TSP1"/>
    <property type="match status" value="1"/>
</dbReference>
<feature type="domain" description="VWFC" evidence="17">
    <location>
        <begin position="159"/>
        <end position="225"/>
    </location>
</feature>
<dbReference type="PROSITE" id="PS51323">
    <property type="entry name" value="IGFBP_N_2"/>
    <property type="match status" value="1"/>
</dbReference>
<evidence type="ECO:0000256" key="11">
    <source>
        <dbReference type="ARBA" id="ARBA00041320"/>
    </source>
</evidence>
<dbReference type="SUPFAM" id="SSF57184">
    <property type="entry name" value="Growth factor receptor domain"/>
    <property type="match status" value="1"/>
</dbReference>
<evidence type="ECO:0000256" key="7">
    <source>
        <dbReference type="ARBA" id="ARBA00022729"/>
    </source>
</evidence>
<dbReference type="InterPro" id="IPR043973">
    <property type="entry name" value="TSP1_CCN"/>
</dbReference>
<reference evidence="20" key="1">
    <citation type="submission" date="2025-08" db="UniProtKB">
        <authorList>
            <consortium name="RefSeq"/>
        </authorList>
    </citation>
    <scope>IDENTIFICATION</scope>
</reference>
<dbReference type="Pfam" id="PF00007">
    <property type="entry name" value="Cys_knot"/>
    <property type="match status" value="1"/>
</dbReference>
<evidence type="ECO:0000256" key="9">
    <source>
        <dbReference type="ARBA" id="ARBA00023157"/>
    </source>
</evidence>
<name>A0ABM0ZSH2_ECHTE</name>
<dbReference type="SMART" id="SM00214">
    <property type="entry name" value="VWC"/>
    <property type="match status" value="1"/>
</dbReference>
<protein>
    <recommendedName>
        <fullName evidence="10">CCN family member 2</fullName>
    </recommendedName>
    <alternativeName>
        <fullName evidence="12">Cellular communication network factor 2</fullName>
    </alternativeName>
    <alternativeName>
        <fullName evidence="11">Connective tissue growth factor</fullName>
    </alternativeName>
</protein>
<dbReference type="PIRSF" id="PIRSF036495">
    <property type="entry name" value="IGFBP_rP_CNN"/>
    <property type="match status" value="1"/>
</dbReference>
<gene>
    <name evidence="20" type="primary">LOC101662474</name>
</gene>
<evidence type="ECO:0000259" key="16">
    <source>
        <dbReference type="PROSITE" id="PS01225"/>
    </source>
</evidence>
<keyword evidence="4" id="KW-0272">Extracellular matrix</keyword>
<dbReference type="Gene3D" id="2.20.100.10">
    <property type="entry name" value="Thrombospondin type-1 (TSP1) repeat"/>
    <property type="match status" value="1"/>
</dbReference>
<dbReference type="PROSITE" id="PS50184">
    <property type="entry name" value="VWFC_2"/>
    <property type="match status" value="1"/>
</dbReference>
<dbReference type="Pfam" id="PF00219">
    <property type="entry name" value="IGFBP"/>
    <property type="match status" value="1"/>
</dbReference>
<evidence type="ECO:0000256" key="5">
    <source>
        <dbReference type="ARBA" id="ARBA00022634"/>
    </source>
</evidence>
<dbReference type="Proteomes" id="UP000694863">
    <property type="component" value="Unplaced"/>
</dbReference>
<organism evidence="19 20">
    <name type="scientific">Echinops telfairi</name>
    <name type="common">Lesser hedgehog tenrec</name>
    <dbReference type="NCBI Taxonomy" id="9371"/>
    <lineage>
        <taxon>Eukaryota</taxon>
        <taxon>Metazoa</taxon>
        <taxon>Chordata</taxon>
        <taxon>Craniata</taxon>
        <taxon>Vertebrata</taxon>
        <taxon>Euteleostomi</taxon>
        <taxon>Mammalia</taxon>
        <taxon>Eutheria</taxon>
        <taxon>Afrotheria</taxon>
        <taxon>Tenrecidae</taxon>
        <taxon>Tenrecinae</taxon>
        <taxon>Echinops</taxon>
    </lineage>
</organism>
<evidence type="ECO:0000256" key="13">
    <source>
        <dbReference type="ARBA" id="ARBA00046496"/>
    </source>
</evidence>
<keyword evidence="7" id="KW-0732">Signal</keyword>
<dbReference type="PROSITE" id="PS01208">
    <property type="entry name" value="VWFC_1"/>
    <property type="match status" value="1"/>
</dbReference>
<evidence type="ECO:0000256" key="8">
    <source>
        <dbReference type="ARBA" id="ARBA00022889"/>
    </source>
</evidence>
<comment type="subunit">
    <text evidence="13">Monomer. Interacts with TSKU.</text>
</comment>
<dbReference type="PROSITE" id="PS01225">
    <property type="entry name" value="CTCK_2"/>
    <property type="match status" value="1"/>
</dbReference>
<feature type="domain" description="IGFBP N-terminal" evidence="18">
    <location>
        <begin position="83"/>
        <end position="156"/>
    </location>
</feature>
<accession>A0ABM0ZSH2</accession>
<dbReference type="InterPro" id="IPR006207">
    <property type="entry name" value="Cys_knot_C"/>
</dbReference>
<evidence type="ECO:0000256" key="3">
    <source>
        <dbReference type="ARBA" id="ARBA00022525"/>
    </source>
</evidence>
<evidence type="ECO:0000256" key="2">
    <source>
        <dbReference type="ARBA" id="ARBA00008125"/>
    </source>
</evidence>
<dbReference type="InterPro" id="IPR001007">
    <property type="entry name" value="VWF_dom"/>
</dbReference>
<dbReference type="InterPro" id="IPR012395">
    <property type="entry name" value="IGFBP_CNN"/>
</dbReference>